<proteinExistence type="predicted"/>
<reference evidence="1 2" key="3">
    <citation type="journal article" date="2013" name="Rice">
        <title>Improvement of the Oryza sativa Nipponbare reference genome using next generation sequence and optical map data.</title>
        <authorList>
            <person name="Kawahara Y."/>
            <person name="de la Bastide M."/>
            <person name="Hamilton J.P."/>
            <person name="Kanamori H."/>
            <person name="McCombie W.R."/>
            <person name="Ouyang S."/>
            <person name="Schwartz D.C."/>
            <person name="Tanaka T."/>
            <person name="Wu J."/>
            <person name="Zhou S."/>
            <person name="Childs K.L."/>
            <person name="Davidson R.M."/>
            <person name="Lin H."/>
            <person name="Quesada-Ocampo L."/>
            <person name="Vaillancourt B."/>
            <person name="Sakai H."/>
            <person name="Lee S.S."/>
            <person name="Kim J."/>
            <person name="Numa H."/>
            <person name="Itoh T."/>
            <person name="Buell C.R."/>
            <person name="Matsumoto T."/>
        </authorList>
    </citation>
    <scope>NUCLEOTIDE SEQUENCE [LARGE SCALE GENOMIC DNA]</scope>
    <source>
        <strain evidence="2">cv. Nipponbare</strain>
    </source>
</reference>
<evidence type="ECO:0000313" key="1">
    <source>
        <dbReference type="EMBL" id="BAT14337.1"/>
    </source>
</evidence>
<dbReference type="AlphaFoldDB" id="A0A0P0Y3B5"/>
<keyword evidence="2" id="KW-1185">Reference proteome</keyword>
<gene>
    <name evidence="1" type="ordered locus">Os11g0540901</name>
    <name evidence="1" type="ORF">OSNPB_110540901</name>
</gene>
<dbReference type="InParanoid" id="A0A0P0Y3B5"/>
<dbReference type="PaxDb" id="39947-A0A0P0Y3B5"/>
<accession>A0A0P0Y3B5</accession>
<sequence>MVCIRVARSSMMAAKSEMNTHGLLKYVCIRVARHLFHGFLQCAFISRSTSRILLSGLITAPLLCYGLVAAQTARDDPFGPQQCHILSSVNEIIHKVDKCHDFISGAWVQPLKCHQVEKHALGIVPEEDPRNTEYTSFKADPPYKSLSITQLEMNSCLVEFCRTRHDKICGQPSAVPTGTTGAFLESMEGMEAQGIIIFHEAQRIIIN</sequence>
<reference evidence="2" key="1">
    <citation type="journal article" date="2005" name="Nature">
        <title>The map-based sequence of the rice genome.</title>
        <authorList>
            <consortium name="International rice genome sequencing project (IRGSP)"/>
            <person name="Matsumoto T."/>
            <person name="Wu J."/>
            <person name="Kanamori H."/>
            <person name="Katayose Y."/>
            <person name="Fujisawa M."/>
            <person name="Namiki N."/>
            <person name="Mizuno H."/>
            <person name="Yamamoto K."/>
            <person name="Antonio B.A."/>
            <person name="Baba T."/>
            <person name="Sakata K."/>
            <person name="Nagamura Y."/>
            <person name="Aoki H."/>
            <person name="Arikawa K."/>
            <person name="Arita K."/>
            <person name="Bito T."/>
            <person name="Chiden Y."/>
            <person name="Fujitsuka N."/>
            <person name="Fukunaka R."/>
            <person name="Hamada M."/>
            <person name="Harada C."/>
            <person name="Hayashi A."/>
            <person name="Hijishita S."/>
            <person name="Honda M."/>
            <person name="Hosokawa S."/>
            <person name="Ichikawa Y."/>
            <person name="Idonuma A."/>
            <person name="Iijima M."/>
            <person name="Ikeda M."/>
            <person name="Ikeno M."/>
            <person name="Ito K."/>
            <person name="Ito S."/>
            <person name="Ito T."/>
            <person name="Ito Y."/>
            <person name="Ito Y."/>
            <person name="Iwabuchi A."/>
            <person name="Kamiya K."/>
            <person name="Karasawa W."/>
            <person name="Kurita K."/>
            <person name="Katagiri S."/>
            <person name="Kikuta A."/>
            <person name="Kobayashi H."/>
            <person name="Kobayashi N."/>
            <person name="Machita K."/>
            <person name="Maehara T."/>
            <person name="Masukawa M."/>
            <person name="Mizubayashi T."/>
            <person name="Mukai Y."/>
            <person name="Nagasaki H."/>
            <person name="Nagata Y."/>
            <person name="Naito S."/>
            <person name="Nakashima M."/>
            <person name="Nakama Y."/>
            <person name="Nakamichi Y."/>
            <person name="Nakamura M."/>
            <person name="Meguro A."/>
            <person name="Negishi M."/>
            <person name="Ohta I."/>
            <person name="Ohta T."/>
            <person name="Okamoto M."/>
            <person name="Ono N."/>
            <person name="Saji S."/>
            <person name="Sakaguchi M."/>
            <person name="Sakai K."/>
            <person name="Shibata M."/>
            <person name="Shimokawa T."/>
            <person name="Song J."/>
            <person name="Takazaki Y."/>
            <person name="Terasawa K."/>
            <person name="Tsugane M."/>
            <person name="Tsuji K."/>
            <person name="Ueda S."/>
            <person name="Waki K."/>
            <person name="Yamagata H."/>
            <person name="Yamamoto M."/>
            <person name="Yamamoto S."/>
            <person name="Yamane H."/>
            <person name="Yoshiki S."/>
            <person name="Yoshihara R."/>
            <person name="Yukawa K."/>
            <person name="Zhong H."/>
            <person name="Yano M."/>
            <person name="Yuan Q."/>
            <person name="Ouyang S."/>
            <person name="Liu J."/>
            <person name="Jones K.M."/>
            <person name="Gansberger K."/>
            <person name="Moffat K."/>
            <person name="Hill J."/>
            <person name="Bera J."/>
            <person name="Fadrosh D."/>
            <person name="Jin S."/>
            <person name="Johri S."/>
            <person name="Kim M."/>
            <person name="Overton L."/>
            <person name="Reardon M."/>
            <person name="Tsitrin T."/>
            <person name="Vuong H."/>
            <person name="Weaver B."/>
            <person name="Ciecko A."/>
            <person name="Tallon L."/>
            <person name="Jackson J."/>
            <person name="Pai G."/>
            <person name="Aken S.V."/>
            <person name="Utterback T."/>
            <person name="Reidmuller S."/>
            <person name="Feldblyum T."/>
            <person name="Hsiao J."/>
            <person name="Zismann V."/>
            <person name="Iobst S."/>
            <person name="de Vazeille A.R."/>
            <person name="Buell C.R."/>
            <person name="Ying K."/>
            <person name="Li Y."/>
            <person name="Lu T."/>
            <person name="Huang Y."/>
            <person name="Zhao Q."/>
            <person name="Feng Q."/>
            <person name="Zhang L."/>
            <person name="Zhu J."/>
            <person name="Weng Q."/>
            <person name="Mu J."/>
            <person name="Lu Y."/>
            <person name="Fan D."/>
            <person name="Liu Y."/>
            <person name="Guan J."/>
            <person name="Zhang Y."/>
            <person name="Yu S."/>
            <person name="Liu X."/>
            <person name="Zhang Y."/>
            <person name="Hong G."/>
            <person name="Han B."/>
            <person name="Choisne N."/>
            <person name="Demange N."/>
            <person name="Orjeda G."/>
            <person name="Samain S."/>
            <person name="Cattolico L."/>
            <person name="Pelletier E."/>
            <person name="Couloux A."/>
            <person name="Segurens B."/>
            <person name="Wincker P."/>
            <person name="D'Hont A."/>
            <person name="Scarpelli C."/>
            <person name="Weissenbach J."/>
            <person name="Salanoubat M."/>
            <person name="Quetier F."/>
            <person name="Yu Y."/>
            <person name="Kim H.R."/>
            <person name="Rambo T."/>
            <person name="Currie J."/>
            <person name="Collura K."/>
            <person name="Luo M."/>
            <person name="Yang T."/>
            <person name="Ammiraju J.S.S."/>
            <person name="Engler F."/>
            <person name="Soderlund C."/>
            <person name="Wing R.A."/>
            <person name="Palmer L.E."/>
            <person name="de la Bastide M."/>
            <person name="Spiegel L."/>
            <person name="Nascimento L."/>
            <person name="Zutavern T."/>
            <person name="O'Shaughnessy A."/>
            <person name="Dike S."/>
            <person name="Dedhia N."/>
            <person name="Preston R."/>
            <person name="Balija V."/>
            <person name="McCombie W.R."/>
            <person name="Chow T."/>
            <person name="Chen H."/>
            <person name="Chung M."/>
            <person name="Chen C."/>
            <person name="Shaw J."/>
            <person name="Wu H."/>
            <person name="Hsiao K."/>
            <person name="Chao Y."/>
            <person name="Chu M."/>
            <person name="Cheng C."/>
            <person name="Hour A."/>
            <person name="Lee P."/>
            <person name="Lin S."/>
            <person name="Lin Y."/>
            <person name="Liou J."/>
            <person name="Liu S."/>
            <person name="Hsing Y."/>
            <person name="Raghuvanshi S."/>
            <person name="Mohanty A."/>
            <person name="Bharti A.K."/>
            <person name="Gaur A."/>
            <person name="Gupta V."/>
            <person name="Kumar D."/>
            <person name="Ravi V."/>
            <person name="Vij S."/>
            <person name="Kapur A."/>
            <person name="Khurana P."/>
            <person name="Khurana P."/>
            <person name="Khurana J.P."/>
            <person name="Tyagi A.K."/>
            <person name="Gaikwad K."/>
            <person name="Singh A."/>
            <person name="Dalal V."/>
            <person name="Srivastava S."/>
            <person name="Dixit A."/>
            <person name="Pal A.K."/>
            <person name="Ghazi I.A."/>
            <person name="Yadav M."/>
            <person name="Pandit A."/>
            <person name="Bhargava A."/>
            <person name="Sureshbabu K."/>
            <person name="Batra K."/>
            <person name="Sharma T.R."/>
            <person name="Mohapatra T."/>
            <person name="Singh N.K."/>
            <person name="Messing J."/>
            <person name="Nelson A.B."/>
            <person name="Fuks G."/>
            <person name="Kavchok S."/>
            <person name="Keizer G."/>
            <person name="Linton E."/>
            <person name="Llaca V."/>
            <person name="Song R."/>
            <person name="Tanyolac B."/>
            <person name="Young S."/>
            <person name="Ho-Il K."/>
            <person name="Hahn J.H."/>
            <person name="Sangsakoo G."/>
            <person name="Vanavichit A."/>
            <person name="de Mattos Luiz.A.T."/>
            <person name="Zimmer P.D."/>
            <person name="Malone G."/>
            <person name="Dellagostin O."/>
            <person name="de Oliveira A.C."/>
            <person name="Bevan M."/>
            <person name="Bancroft I."/>
            <person name="Minx P."/>
            <person name="Cordum H."/>
            <person name="Wilson R."/>
            <person name="Cheng Z."/>
            <person name="Jin W."/>
            <person name="Jiang J."/>
            <person name="Leong S.A."/>
            <person name="Iwama H."/>
            <person name="Gojobori T."/>
            <person name="Itoh T."/>
            <person name="Niimura Y."/>
            <person name="Fujii Y."/>
            <person name="Habara T."/>
            <person name="Sakai H."/>
            <person name="Sato Y."/>
            <person name="Wilson G."/>
            <person name="Kumar K."/>
            <person name="McCouch S."/>
            <person name="Juretic N."/>
            <person name="Hoen D."/>
            <person name="Wright S."/>
            <person name="Bruskiewich R."/>
            <person name="Bureau T."/>
            <person name="Miyao A."/>
            <person name="Hirochika H."/>
            <person name="Nishikawa T."/>
            <person name="Kadowaki K."/>
            <person name="Sugiura M."/>
            <person name="Burr B."/>
            <person name="Sasaki T."/>
        </authorList>
    </citation>
    <scope>NUCLEOTIDE SEQUENCE [LARGE SCALE GENOMIC DNA]</scope>
    <source>
        <strain evidence="2">cv. Nipponbare</strain>
    </source>
</reference>
<evidence type="ECO:0000313" key="2">
    <source>
        <dbReference type="Proteomes" id="UP000059680"/>
    </source>
</evidence>
<organism evidence="1 2">
    <name type="scientific">Oryza sativa subsp. japonica</name>
    <name type="common">Rice</name>
    <dbReference type="NCBI Taxonomy" id="39947"/>
    <lineage>
        <taxon>Eukaryota</taxon>
        <taxon>Viridiplantae</taxon>
        <taxon>Streptophyta</taxon>
        <taxon>Embryophyta</taxon>
        <taxon>Tracheophyta</taxon>
        <taxon>Spermatophyta</taxon>
        <taxon>Magnoliopsida</taxon>
        <taxon>Liliopsida</taxon>
        <taxon>Poales</taxon>
        <taxon>Poaceae</taxon>
        <taxon>BOP clade</taxon>
        <taxon>Oryzoideae</taxon>
        <taxon>Oryzeae</taxon>
        <taxon>Oryzinae</taxon>
        <taxon>Oryza</taxon>
        <taxon>Oryza sativa</taxon>
    </lineage>
</organism>
<dbReference type="Proteomes" id="UP000059680">
    <property type="component" value="Chromosome 11"/>
</dbReference>
<protein>
    <submittedName>
        <fullName evidence="1">Os11g0540901 protein</fullName>
    </submittedName>
</protein>
<reference evidence="1 2" key="2">
    <citation type="journal article" date="2013" name="Plant Cell Physiol.">
        <title>Rice Annotation Project Database (RAP-DB): an integrative and interactive database for rice genomics.</title>
        <authorList>
            <person name="Sakai H."/>
            <person name="Lee S.S."/>
            <person name="Tanaka T."/>
            <person name="Numa H."/>
            <person name="Kim J."/>
            <person name="Kawahara Y."/>
            <person name="Wakimoto H."/>
            <person name="Yang C.C."/>
            <person name="Iwamoto M."/>
            <person name="Abe T."/>
            <person name="Yamada Y."/>
            <person name="Muto A."/>
            <person name="Inokuchi H."/>
            <person name="Ikemura T."/>
            <person name="Matsumoto T."/>
            <person name="Sasaki T."/>
            <person name="Itoh T."/>
        </authorList>
    </citation>
    <scope>NUCLEOTIDE SEQUENCE [LARGE SCALE GENOMIC DNA]</scope>
    <source>
        <strain evidence="2">cv. Nipponbare</strain>
    </source>
</reference>
<dbReference type="EMBL" id="AP014967">
    <property type="protein sequence ID" value="BAT14337.1"/>
    <property type="molecule type" value="Genomic_DNA"/>
</dbReference>
<name>A0A0P0Y3B5_ORYSJ</name>